<evidence type="ECO:0000313" key="2">
    <source>
        <dbReference type="Proteomes" id="UP001595593"/>
    </source>
</evidence>
<protein>
    <recommendedName>
        <fullName evidence="3">Tat pathway signal protein</fullName>
    </recommendedName>
</protein>
<keyword evidence="2" id="KW-1185">Reference proteome</keyword>
<dbReference type="Proteomes" id="UP001595593">
    <property type="component" value="Unassembled WGS sequence"/>
</dbReference>
<evidence type="ECO:0000313" key="1">
    <source>
        <dbReference type="EMBL" id="MFC3124233.1"/>
    </source>
</evidence>
<name>A0ABV7FV45_9PROT</name>
<reference evidence="2" key="1">
    <citation type="journal article" date="2019" name="Int. J. Syst. Evol. Microbiol.">
        <title>The Global Catalogue of Microorganisms (GCM) 10K type strain sequencing project: providing services to taxonomists for standard genome sequencing and annotation.</title>
        <authorList>
            <consortium name="The Broad Institute Genomics Platform"/>
            <consortium name="The Broad Institute Genome Sequencing Center for Infectious Disease"/>
            <person name="Wu L."/>
            <person name="Ma J."/>
        </authorList>
    </citation>
    <scope>NUCLEOTIDE SEQUENCE [LARGE SCALE GENOMIC DNA]</scope>
    <source>
        <strain evidence="2">KCTC 52094</strain>
    </source>
</reference>
<comment type="caution">
    <text evidence="1">The sequence shown here is derived from an EMBL/GenBank/DDBJ whole genome shotgun (WGS) entry which is preliminary data.</text>
</comment>
<proteinExistence type="predicted"/>
<dbReference type="EMBL" id="JBHRTN010000004">
    <property type="protein sequence ID" value="MFC3124233.1"/>
    <property type="molecule type" value="Genomic_DNA"/>
</dbReference>
<dbReference type="RefSeq" id="WP_379594606.1">
    <property type="nucleotide sequence ID" value="NZ_JBHRTN010000004.1"/>
</dbReference>
<evidence type="ECO:0008006" key="3">
    <source>
        <dbReference type="Google" id="ProtNLM"/>
    </source>
</evidence>
<sequence length="210" mass="21423">MIAAALSASGPQRGRRTLLRSALGVLLTGPALLAGCAAGGPAPPSAVLPPDSVQGAGDPTRAAILNTAYAFNTPSALAGRPDEAARAAANYEYLAVEIPSGPRWIGLSPLAGLELRRGLAELRGAIGIAPNAPPQAVVDALYAAFRALRGGDPAAARAALNPPLFEPGGEATLARLAQLPPMPRVGFAASLTEREMNRQDRGPRLGPPFF</sequence>
<organism evidence="1 2">
    <name type="scientific">Teichococcus globiformis</name>
    <dbReference type="NCBI Taxonomy" id="2307229"/>
    <lineage>
        <taxon>Bacteria</taxon>
        <taxon>Pseudomonadati</taxon>
        <taxon>Pseudomonadota</taxon>
        <taxon>Alphaproteobacteria</taxon>
        <taxon>Acetobacterales</taxon>
        <taxon>Roseomonadaceae</taxon>
        <taxon>Roseomonas</taxon>
    </lineage>
</organism>
<gene>
    <name evidence="1" type="ORF">ACFOD4_04100</name>
</gene>
<accession>A0ABV7FV45</accession>